<evidence type="ECO:0000256" key="3">
    <source>
        <dbReference type="SAM" id="MobiDB-lite"/>
    </source>
</evidence>
<evidence type="ECO:0000313" key="6">
    <source>
        <dbReference type="EnsemblMetazoa" id="XP_030847349"/>
    </source>
</evidence>
<evidence type="ECO:0000256" key="1">
    <source>
        <dbReference type="ARBA" id="ARBA00022468"/>
    </source>
</evidence>
<dbReference type="FunFam" id="1.10.472.80:FF:000004">
    <property type="entry name" value="Small G protein signaling modulator 1"/>
    <property type="match status" value="1"/>
</dbReference>
<dbReference type="CDD" id="cd15784">
    <property type="entry name" value="PH_RUTBC"/>
    <property type="match status" value="1"/>
</dbReference>
<protein>
    <recommendedName>
        <fullName evidence="8">Small G protein signaling modulator 1</fullName>
    </recommendedName>
</protein>
<accession>A0A7M7PCY6</accession>
<feature type="region of interest" description="Disordered" evidence="3">
    <location>
        <begin position="207"/>
        <end position="239"/>
    </location>
</feature>
<dbReference type="Gene3D" id="2.30.29.230">
    <property type="match status" value="1"/>
</dbReference>
<evidence type="ECO:0000259" key="4">
    <source>
        <dbReference type="PROSITE" id="PS50086"/>
    </source>
</evidence>
<dbReference type="SMART" id="SM00164">
    <property type="entry name" value="TBC"/>
    <property type="match status" value="1"/>
</dbReference>
<feature type="domain" description="RUN" evidence="5">
    <location>
        <begin position="35"/>
        <end position="189"/>
    </location>
</feature>
<dbReference type="Gene3D" id="1.10.8.270">
    <property type="entry name" value="putative rabgap domain of human tbc1 domain family member 14 like domains"/>
    <property type="match status" value="1"/>
</dbReference>
<dbReference type="OMA" id="CDRNYAY"/>
<sequence>MSNMSDEESRDKLLKTVKKEVKQIMEEAVTRKFVHEESGSIISLCAAVDACLSQGLKRRAVGLFKGNNYTFSLLKQLSKNYAPAQEVLQKVHEIELRLEANKKHSNGESPSNHTPQQNIRTALQQRHLWIRVALFEKYLAKICENVSQTGSKYYDKDCLMADPVDGPILASLLVGPCALDYSKMKTADHYWTDPPADELVQRHRIHSAGPGVTSGNNSPRRPGLQVKKTATGTTPEEHCRTPVSARDYVESLHQNSRSTLLYGKNNVLVQPKEDIALIPGYLSLHQTALHLTIKWTPNQLMNGGGAEETETEGEKRRSDSIITRLKNGRRKPIYWDYAVMVNVEDIVYLHCHQQPDSGGTLVLVGQDGVQYPPIHFPKGGHLLAFLTCLENGLLPRGQLDPPLWSQRGKGKVLPKLRRKSSKSSGLGMAASQDGTQIFEGDEATDYVFRIITSFRPEFIPEEASILPVRNGGSRHHTAFPWSARDIGPRHALIRQQEVVHSPTGSSPSPVPLPPAIPYSPVSPTSAELAAITSRWDQYQGSSIRILCDTMRRQIISRAFYGWLAHCRHLRTVRTHLSGLVHPVIISNELTEKASSGLTCEKWAELCTMEEDIDEGEVMRLIYFGGMDHEIRREVWPYLLGHYKFNSTEEELSGVDEGVRLNYEQILAEWMAVEAIIRQRDKDNQQAKLSSENSSEGQIPLTGHDPSLDSEVFEIDDDNDEYVESGEVIQEVDQADLTKEQQDFVQKEDYVVLSRCRSPRQDTLETETGRSLGSEVSGDVPCEVSGDVPCEVITGGKMSPPGSDEGFGDASSITDSTSRHSSRLASSSYSYDSREVIHEGQNGDICSDAEDIDVLKKSHINEADEEGSGPEVIARNGDGKAITVELVNGKSHDDAEEDEKAGEEGKEDEEEEDEDGEGTVSSSRSSADPVLGMKGLNIPDSSCHLMADMATASPASSNGGVYSNELLDSFSLNLHRIDKDVQRCDRNYHYFTSTNLEKLRNIMCTYVWEHLEVGYVQGMCDLVAPLLVILDDEAKSYSCFCELMKRMSKNFPHGGAMDTHFANMRSLIQILDCEMFELMHQNGDYTHFYFCYRWFLLDFKRELVYDDTFAVWETIWAAKHCASGQMVLFIALALVEYYRDIILDNNMDFTDIIKFFNEMAEHHDAKAVLKIARELVHRVQSLIENQ</sequence>
<keyword evidence="7" id="KW-1185">Reference proteome</keyword>
<dbReference type="SMART" id="SM00593">
    <property type="entry name" value="RUN"/>
    <property type="match status" value="1"/>
</dbReference>
<comment type="similarity">
    <text evidence="2">Belongs to the RUTBC family.</text>
</comment>
<keyword evidence="1" id="KW-0343">GTPase activation</keyword>
<dbReference type="PANTHER" id="PTHR22957">
    <property type="entry name" value="TBC1 DOMAIN FAMILY MEMBER GTPASE-ACTIVATING PROTEIN"/>
    <property type="match status" value="1"/>
</dbReference>
<dbReference type="Pfam" id="PF00566">
    <property type="entry name" value="RabGAP-TBC"/>
    <property type="match status" value="1"/>
</dbReference>
<dbReference type="InterPro" id="IPR037745">
    <property type="entry name" value="SGSM1/2"/>
</dbReference>
<dbReference type="GO" id="GO:0031410">
    <property type="term" value="C:cytoplasmic vesicle"/>
    <property type="evidence" value="ECO:0007669"/>
    <property type="project" value="UniProtKB-ARBA"/>
</dbReference>
<dbReference type="AlphaFoldDB" id="A0A7M7PCY6"/>
<feature type="compositionally biased region" description="Acidic residues" evidence="3">
    <location>
        <begin position="893"/>
        <end position="916"/>
    </location>
</feature>
<dbReference type="InterPro" id="IPR000195">
    <property type="entry name" value="Rab-GAP-TBC_dom"/>
</dbReference>
<dbReference type="FunFam" id="2.30.29.230:FF:000008">
    <property type="entry name" value="Small G protein signaling modulator 2"/>
    <property type="match status" value="1"/>
</dbReference>
<dbReference type="InterPro" id="IPR004012">
    <property type="entry name" value="Run_dom"/>
</dbReference>
<dbReference type="InterPro" id="IPR035969">
    <property type="entry name" value="Rab-GAP_TBC_sf"/>
</dbReference>
<reference evidence="7" key="1">
    <citation type="submission" date="2015-02" db="EMBL/GenBank/DDBJ databases">
        <title>Genome sequencing for Strongylocentrotus purpuratus.</title>
        <authorList>
            <person name="Murali S."/>
            <person name="Liu Y."/>
            <person name="Vee V."/>
            <person name="English A."/>
            <person name="Wang M."/>
            <person name="Skinner E."/>
            <person name="Han Y."/>
            <person name="Muzny D.M."/>
            <person name="Worley K.C."/>
            <person name="Gibbs R.A."/>
        </authorList>
    </citation>
    <scope>NUCLEOTIDE SEQUENCE</scope>
</reference>
<evidence type="ECO:0000259" key="5">
    <source>
        <dbReference type="PROSITE" id="PS50826"/>
    </source>
</evidence>
<dbReference type="Pfam" id="PF12068">
    <property type="entry name" value="PH_RBD"/>
    <property type="match status" value="1"/>
</dbReference>
<dbReference type="SUPFAM" id="SSF140741">
    <property type="entry name" value="RUN domain-like"/>
    <property type="match status" value="1"/>
</dbReference>
<feature type="compositionally biased region" description="Polar residues" evidence="3">
    <location>
        <begin position="685"/>
        <end position="696"/>
    </location>
</feature>
<dbReference type="InterPro" id="IPR021935">
    <property type="entry name" value="SGSM1/2_RBD"/>
</dbReference>
<evidence type="ECO:0000256" key="2">
    <source>
        <dbReference type="ARBA" id="ARBA00034124"/>
    </source>
</evidence>
<dbReference type="PROSITE" id="PS50826">
    <property type="entry name" value="RUN"/>
    <property type="match status" value="1"/>
</dbReference>
<dbReference type="OrthoDB" id="10264062at2759"/>
<dbReference type="CTD" id="129049"/>
<feature type="domain" description="Rab-GAP TBC" evidence="4">
    <location>
        <begin position="625"/>
        <end position="1118"/>
    </location>
</feature>
<dbReference type="Pfam" id="PF02759">
    <property type="entry name" value="RUN"/>
    <property type="match status" value="1"/>
</dbReference>
<dbReference type="FunFam" id="1.10.8.270:FF:000006">
    <property type="entry name" value="Small G protein signaling modulator 2"/>
    <property type="match status" value="1"/>
</dbReference>
<dbReference type="GO" id="GO:0005096">
    <property type="term" value="F:GTPase activator activity"/>
    <property type="evidence" value="ECO:0000318"/>
    <property type="project" value="GO_Central"/>
</dbReference>
<dbReference type="Gene3D" id="1.20.58.900">
    <property type="match status" value="1"/>
</dbReference>
<dbReference type="PROSITE" id="PS50086">
    <property type="entry name" value="TBC_RABGAP"/>
    <property type="match status" value="1"/>
</dbReference>
<dbReference type="Proteomes" id="UP000007110">
    <property type="component" value="Unassembled WGS sequence"/>
</dbReference>
<feature type="region of interest" description="Disordered" evidence="3">
    <location>
        <begin position="759"/>
        <end position="830"/>
    </location>
</feature>
<dbReference type="InParanoid" id="A0A7M7PCY6"/>
<feature type="region of interest" description="Disordered" evidence="3">
    <location>
        <begin position="885"/>
        <end position="931"/>
    </location>
</feature>
<organism evidence="6 7">
    <name type="scientific">Strongylocentrotus purpuratus</name>
    <name type="common">Purple sea urchin</name>
    <dbReference type="NCBI Taxonomy" id="7668"/>
    <lineage>
        <taxon>Eukaryota</taxon>
        <taxon>Metazoa</taxon>
        <taxon>Echinodermata</taxon>
        <taxon>Eleutherozoa</taxon>
        <taxon>Echinozoa</taxon>
        <taxon>Echinoidea</taxon>
        <taxon>Euechinoidea</taxon>
        <taxon>Echinacea</taxon>
        <taxon>Camarodonta</taxon>
        <taxon>Echinidea</taxon>
        <taxon>Strongylocentrotidae</taxon>
        <taxon>Strongylocentrotus</taxon>
    </lineage>
</organism>
<dbReference type="PANTHER" id="PTHR22957:SF502">
    <property type="entry name" value="SMALL G PROTEIN SIGNALING MODULATOR 2-RELATED"/>
    <property type="match status" value="1"/>
</dbReference>
<dbReference type="Gene3D" id="1.10.472.80">
    <property type="entry name" value="Ypt/Rab-GAP domain of gyp1p, domain 3"/>
    <property type="match status" value="1"/>
</dbReference>
<name>A0A7M7PCY6_STRPU</name>
<dbReference type="GeneID" id="583524"/>
<dbReference type="CDD" id="cd17687">
    <property type="entry name" value="RUN_SGSM1_like"/>
    <property type="match status" value="1"/>
</dbReference>
<dbReference type="InterPro" id="IPR037213">
    <property type="entry name" value="Run_dom_sf"/>
</dbReference>
<evidence type="ECO:0000313" key="7">
    <source>
        <dbReference type="Proteomes" id="UP000007110"/>
    </source>
</evidence>
<dbReference type="EnsemblMetazoa" id="XM_030991489">
    <property type="protein sequence ID" value="XP_030847349"/>
    <property type="gene ID" value="LOC583524"/>
</dbReference>
<feature type="region of interest" description="Disordered" evidence="3">
    <location>
        <begin position="683"/>
        <end position="707"/>
    </location>
</feature>
<dbReference type="RefSeq" id="XP_030847349.1">
    <property type="nucleotide sequence ID" value="XM_030991489.1"/>
</dbReference>
<reference evidence="6" key="2">
    <citation type="submission" date="2021-01" db="UniProtKB">
        <authorList>
            <consortium name="EnsemblMetazoa"/>
        </authorList>
    </citation>
    <scope>IDENTIFICATION</scope>
</reference>
<proteinExistence type="inferred from homology"/>
<dbReference type="SUPFAM" id="SSF47923">
    <property type="entry name" value="Ypt/Rab-GAP domain of gyp1p"/>
    <property type="match status" value="2"/>
</dbReference>
<evidence type="ECO:0008006" key="8">
    <source>
        <dbReference type="Google" id="ProtNLM"/>
    </source>
</evidence>
<dbReference type="KEGG" id="spu:583524"/>